<gene>
    <name evidence="6" type="ORF">EV685_0590</name>
</gene>
<keyword evidence="3 5" id="KW-1133">Transmembrane helix</keyword>
<comment type="subcellular location">
    <subcellularLocation>
        <location evidence="1">Membrane</location>
        <topology evidence="1">Multi-pass membrane protein</topology>
    </subcellularLocation>
</comment>
<reference evidence="6 7" key="1">
    <citation type="submission" date="2019-02" db="EMBL/GenBank/DDBJ databases">
        <title>Genomic Encyclopedia of Type Strains, Phase IV (KMG-IV): sequencing the most valuable type-strain genomes for metagenomic binning, comparative biology and taxonomic classification.</title>
        <authorList>
            <person name="Goeker M."/>
        </authorList>
    </citation>
    <scope>NUCLEOTIDE SEQUENCE [LARGE SCALE GENOMIC DNA]</scope>
    <source>
        <strain evidence="6 7">DSM 10617</strain>
    </source>
</reference>
<evidence type="ECO:0000256" key="1">
    <source>
        <dbReference type="ARBA" id="ARBA00004141"/>
    </source>
</evidence>
<dbReference type="OrthoDB" id="9810601at2"/>
<dbReference type="GO" id="GO:0016020">
    <property type="term" value="C:membrane"/>
    <property type="evidence" value="ECO:0007669"/>
    <property type="project" value="UniProtKB-SubCell"/>
</dbReference>
<dbReference type="Pfam" id="PF02674">
    <property type="entry name" value="Colicin_V"/>
    <property type="match status" value="1"/>
</dbReference>
<dbReference type="EMBL" id="SGWV01000007">
    <property type="protein sequence ID" value="RZS58301.1"/>
    <property type="molecule type" value="Genomic_DNA"/>
</dbReference>
<dbReference type="PANTHER" id="PTHR36926:SF1">
    <property type="entry name" value="COLICIN V PRODUCTION PROTEIN"/>
    <property type="match status" value="1"/>
</dbReference>
<evidence type="ECO:0000256" key="2">
    <source>
        <dbReference type="ARBA" id="ARBA00022692"/>
    </source>
</evidence>
<evidence type="ECO:0000313" key="7">
    <source>
        <dbReference type="Proteomes" id="UP000293433"/>
    </source>
</evidence>
<evidence type="ECO:0000256" key="5">
    <source>
        <dbReference type="SAM" id="Phobius"/>
    </source>
</evidence>
<keyword evidence="4 5" id="KW-0472">Membrane</keyword>
<feature type="transmembrane region" description="Helical" evidence="5">
    <location>
        <begin position="6"/>
        <end position="25"/>
    </location>
</feature>
<dbReference type="InterPro" id="IPR003825">
    <property type="entry name" value="Colicin-V_CvpA"/>
</dbReference>
<dbReference type="RefSeq" id="WP_130480457.1">
    <property type="nucleotide sequence ID" value="NZ_SGWV01000007.1"/>
</dbReference>
<feature type="transmembrane region" description="Helical" evidence="5">
    <location>
        <begin position="69"/>
        <end position="89"/>
    </location>
</feature>
<dbReference type="PANTHER" id="PTHR36926">
    <property type="entry name" value="COLICIN V PRODUCTION PROTEIN"/>
    <property type="match status" value="1"/>
</dbReference>
<proteinExistence type="predicted"/>
<keyword evidence="2 5" id="KW-0812">Transmembrane</keyword>
<keyword evidence="7" id="KW-1185">Reference proteome</keyword>
<evidence type="ECO:0000256" key="3">
    <source>
        <dbReference type="ARBA" id="ARBA00022989"/>
    </source>
</evidence>
<accession>A0A4Q7LUR3</accession>
<feature type="transmembrane region" description="Helical" evidence="5">
    <location>
        <begin position="32"/>
        <end position="49"/>
    </location>
</feature>
<sequence length="170" mass="18062">MTLDASWVDIGAAVILLLSVVLGLLRGLVHEVLSVLGWLVAWLLARSAALPVGDWLGWAPPGSSLRVGIGFVLTFALAMLVWRIFAWLLSQIIKASVLAPVDRVLGGLFGLLRGALIVVLAVTLAGFTPLARKPFWRESVSVTAAQAALAQLAPVLPADWTQRSNGRVVP</sequence>
<dbReference type="Proteomes" id="UP000293433">
    <property type="component" value="Unassembled WGS sequence"/>
</dbReference>
<feature type="transmembrane region" description="Helical" evidence="5">
    <location>
        <begin position="110"/>
        <end position="131"/>
    </location>
</feature>
<dbReference type="InterPro" id="IPR052719">
    <property type="entry name" value="CvpA-like"/>
</dbReference>
<comment type="caution">
    <text evidence="6">The sequence shown here is derived from an EMBL/GenBank/DDBJ whole genome shotgun (WGS) entry which is preliminary data.</text>
</comment>
<organism evidence="6 7">
    <name type="scientific">Sphaerotilus mobilis</name>
    <dbReference type="NCBI Taxonomy" id="47994"/>
    <lineage>
        <taxon>Bacteria</taxon>
        <taxon>Pseudomonadati</taxon>
        <taxon>Pseudomonadota</taxon>
        <taxon>Betaproteobacteria</taxon>
        <taxon>Burkholderiales</taxon>
        <taxon>Sphaerotilaceae</taxon>
        <taxon>Sphaerotilus</taxon>
    </lineage>
</organism>
<protein>
    <submittedName>
        <fullName evidence="6">Membrane protein required for colicin V production</fullName>
    </submittedName>
</protein>
<dbReference type="GO" id="GO:0009403">
    <property type="term" value="P:toxin biosynthetic process"/>
    <property type="evidence" value="ECO:0007669"/>
    <property type="project" value="InterPro"/>
</dbReference>
<name>A0A4Q7LUR3_9BURK</name>
<evidence type="ECO:0000256" key="4">
    <source>
        <dbReference type="ARBA" id="ARBA00023136"/>
    </source>
</evidence>
<dbReference type="AlphaFoldDB" id="A0A4Q7LUR3"/>
<evidence type="ECO:0000313" key="6">
    <source>
        <dbReference type="EMBL" id="RZS58301.1"/>
    </source>
</evidence>